<dbReference type="InterPro" id="IPR048254">
    <property type="entry name" value="CDP_ALCOHOL_P_TRANSF_CS"/>
</dbReference>
<evidence type="ECO:0000256" key="5">
    <source>
        <dbReference type="ARBA" id="ARBA00022692"/>
    </source>
</evidence>
<keyword evidence="14" id="KW-1185">Reference proteome</keyword>
<dbReference type="PANTHER" id="PTHR14269:SF62">
    <property type="entry name" value="CDP-DIACYLGLYCEROL--GLYCEROL-3-PHOSPHATE 3-PHOSPHATIDYLTRANSFERASE 1, CHLOROPLASTIC"/>
    <property type="match status" value="1"/>
</dbReference>
<dbReference type="Pfam" id="PF01066">
    <property type="entry name" value="CDP-OH_P_transf"/>
    <property type="match status" value="1"/>
</dbReference>
<evidence type="ECO:0000256" key="6">
    <source>
        <dbReference type="ARBA" id="ARBA00022989"/>
    </source>
</evidence>
<keyword evidence="8 12" id="KW-0472">Membrane</keyword>
<name>J0X0P6_9BIFI</name>
<evidence type="ECO:0000256" key="4">
    <source>
        <dbReference type="ARBA" id="ARBA00022679"/>
    </source>
</evidence>
<feature type="transmembrane region" description="Helical" evidence="12">
    <location>
        <begin position="94"/>
        <end position="116"/>
    </location>
</feature>
<dbReference type="OrthoDB" id="9796672at2"/>
<organism evidence="13 14">
    <name type="scientific">Scardovia wiggsiae F0424</name>
    <dbReference type="NCBI Taxonomy" id="857290"/>
    <lineage>
        <taxon>Bacteria</taxon>
        <taxon>Bacillati</taxon>
        <taxon>Actinomycetota</taxon>
        <taxon>Actinomycetes</taxon>
        <taxon>Bifidobacteriales</taxon>
        <taxon>Bifidobacteriaceae</taxon>
        <taxon>Scardovia</taxon>
    </lineage>
</organism>
<evidence type="ECO:0000256" key="1">
    <source>
        <dbReference type="ARBA" id="ARBA00004141"/>
    </source>
</evidence>
<keyword evidence="7" id="KW-0443">Lipid metabolism</keyword>
<dbReference type="InterPro" id="IPR050324">
    <property type="entry name" value="CDP-alcohol_PTase-I"/>
</dbReference>
<evidence type="ECO:0000256" key="12">
    <source>
        <dbReference type="SAM" id="Phobius"/>
    </source>
</evidence>
<feature type="transmembrane region" description="Helical" evidence="12">
    <location>
        <begin position="54"/>
        <end position="73"/>
    </location>
</feature>
<dbReference type="UniPathway" id="UPA00085"/>
<keyword evidence="9" id="KW-0594">Phospholipid biosynthesis</keyword>
<evidence type="ECO:0000256" key="10">
    <source>
        <dbReference type="ARBA" id="ARBA00023264"/>
    </source>
</evidence>
<keyword evidence="4 11" id="KW-0808">Transferase</keyword>
<dbReference type="EMBL" id="AGZS01000001">
    <property type="protein sequence ID" value="EJD65409.1"/>
    <property type="molecule type" value="Genomic_DNA"/>
</dbReference>
<dbReference type="GO" id="GO:0046474">
    <property type="term" value="P:glycerophospholipid biosynthetic process"/>
    <property type="evidence" value="ECO:0007669"/>
    <property type="project" value="TreeGrafter"/>
</dbReference>
<comment type="subcellular location">
    <subcellularLocation>
        <location evidence="1">Membrane</location>
        <topology evidence="1">Multi-pass membrane protein</topology>
    </subcellularLocation>
</comment>
<feature type="transmembrane region" description="Helical" evidence="12">
    <location>
        <begin position="122"/>
        <end position="139"/>
    </location>
</feature>
<feature type="transmembrane region" description="Helical" evidence="12">
    <location>
        <begin position="25"/>
        <end position="48"/>
    </location>
</feature>
<sequence length="212" mass="23675">MKWPHNTDKSGLNAADEQQLRPRDIIFTIPNFISLLRLISIPLIAYMIYTDRKWAALIILALSALSDWLDGFLARRMHQISKIGQLLDPLADRLLIFCSVLVFGMAGLLPWWLLIAIGLRDLVMLIEVLVIAQFGYGPLPVHFAGKTGTALLMIAIPALIVADLGQGYIFASLHLAAVACSIWGVVLYWVAGLIYLKQGYDILHIQRVREQS</sequence>
<evidence type="ECO:0000313" key="13">
    <source>
        <dbReference type="EMBL" id="EJD65409.1"/>
    </source>
</evidence>
<evidence type="ECO:0000256" key="8">
    <source>
        <dbReference type="ARBA" id="ARBA00023136"/>
    </source>
</evidence>
<dbReference type="GO" id="GO:0008444">
    <property type="term" value="F:CDP-diacylglycerol-glycerol-3-phosphate 3-phosphatidyltransferase activity"/>
    <property type="evidence" value="ECO:0007669"/>
    <property type="project" value="InterPro"/>
</dbReference>
<accession>J0X0P6</accession>
<comment type="similarity">
    <text evidence="2 11">Belongs to the CDP-alcohol phosphatidyltransferase class-I family.</text>
</comment>
<evidence type="ECO:0000256" key="9">
    <source>
        <dbReference type="ARBA" id="ARBA00023209"/>
    </source>
</evidence>
<evidence type="ECO:0000256" key="2">
    <source>
        <dbReference type="ARBA" id="ARBA00010441"/>
    </source>
</evidence>
<feature type="transmembrane region" description="Helical" evidence="12">
    <location>
        <begin position="151"/>
        <end position="169"/>
    </location>
</feature>
<comment type="caution">
    <text evidence="13">The sequence shown here is derived from an EMBL/GenBank/DDBJ whole genome shotgun (WGS) entry which is preliminary data.</text>
</comment>
<dbReference type="Gene3D" id="1.20.120.1760">
    <property type="match status" value="1"/>
</dbReference>
<dbReference type="InterPro" id="IPR004570">
    <property type="entry name" value="Phosphatidylglycerol_P_synth"/>
</dbReference>
<dbReference type="AlphaFoldDB" id="J0X0P6"/>
<evidence type="ECO:0000256" key="7">
    <source>
        <dbReference type="ARBA" id="ARBA00023098"/>
    </source>
</evidence>
<evidence type="ECO:0000256" key="3">
    <source>
        <dbReference type="ARBA" id="ARBA00022516"/>
    </source>
</evidence>
<gene>
    <name evidence="13" type="ORF">HMPREF9156_00173</name>
</gene>
<dbReference type="PIRSF" id="PIRSF000847">
    <property type="entry name" value="Phos_ph_gly_syn"/>
    <property type="match status" value="1"/>
</dbReference>
<keyword evidence="5 12" id="KW-0812">Transmembrane</keyword>
<dbReference type="Proteomes" id="UP000006415">
    <property type="component" value="Unassembled WGS sequence"/>
</dbReference>
<dbReference type="InterPro" id="IPR043130">
    <property type="entry name" value="CDP-OH_PTrfase_TM_dom"/>
</dbReference>
<dbReference type="HOGENOM" id="CLU_051314_6_1_11"/>
<dbReference type="GO" id="GO:0016020">
    <property type="term" value="C:membrane"/>
    <property type="evidence" value="ECO:0007669"/>
    <property type="project" value="UniProtKB-SubCell"/>
</dbReference>
<dbReference type="PANTHER" id="PTHR14269">
    <property type="entry name" value="CDP-DIACYLGLYCEROL--GLYCEROL-3-PHOSPHATE 3-PHOSPHATIDYLTRANSFERASE-RELATED"/>
    <property type="match status" value="1"/>
</dbReference>
<proteinExistence type="inferred from homology"/>
<dbReference type="PROSITE" id="PS00379">
    <property type="entry name" value="CDP_ALCOHOL_P_TRANSF"/>
    <property type="match status" value="1"/>
</dbReference>
<feature type="transmembrane region" description="Helical" evidence="12">
    <location>
        <begin position="175"/>
        <end position="196"/>
    </location>
</feature>
<reference evidence="13 14" key="1">
    <citation type="submission" date="2012-01" db="EMBL/GenBank/DDBJ databases">
        <title>The Genome Sequence of Scardovia wiggsiae F0424.</title>
        <authorList>
            <consortium name="The Broad Institute Genome Sequencing Platform"/>
            <person name="Earl A."/>
            <person name="Ward D."/>
            <person name="Feldgarden M."/>
            <person name="Gevers D."/>
            <person name="Izard J."/>
            <person name="Ganesan A."/>
            <person name="Baranova O.V."/>
            <person name="Blanton J.M."/>
            <person name="Tanner A.C."/>
            <person name="Mathney J."/>
            <person name="Dewhirst F.E."/>
            <person name="Young S.K."/>
            <person name="Zeng Q."/>
            <person name="Gargeya S."/>
            <person name="Fitzgerald M."/>
            <person name="Haas B."/>
            <person name="Abouelleil A."/>
            <person name="Alvarado L."/>
            <person name="Arachchi H.M."/>
            <person name="Berlin A."/>
            <person name="Chapman S.B."/>
            <person name="Gearin G."/>
            <person name="Goldberg J."/>
            <person name="Griggs A."/>
            <person name="Gujja S."/>
            <person name="Hansen M."/>
            <person name="Heiman D."/>
            <person name="Howarth C."/>
            <person name="Larimer J."/>
            <person name="Lui A."/>
            <person name="MacDonald P.J.P."/>
            <person name="McCowen C."/>
            <person name="Montmayeur A."/>
            <person name="Murphy C."/>
            <person name="Neiman D."/>
            <person name="Pearson M."/>
            <person name="Priest M."/>
            <person name="Roberts A."/>
            <person name="Saif S."/>
            <person name="Shea T."/>
            <person name="Sisk P."/>
            <person name="Stolte C."/>
            <person name="Sykes S."/>
            <person name="Wortman J."/>
            <person name="Nusbaum C."/>
            <person name="Birren B."/>
        </authorList>
    </citation>
    <scope>NUCLEOTIDE SEQUENCE [LARGE SCALE GENOMIC DNA]</scope>
    <source>
        <strain evidence="13 14">F0424</strain>
    </source>
</reference>
<dbReference type="InterPro" id="IPR000462">
    <property type="entry name" value="CDP-OH_P_trans"/>
</dbReference>
<dbReference type="eggNOG" id="COG0558">
    <property type="taxonomic scope" value="Bacteria"/>
</dbReference>
<dbReference type="RefSeq" id="WP_007147241.1">
    <property type="nucleotide sequence ID" value="NZ_AKCI01000001.1"/>
</dbReference>
<keyword evidence="3" id="KW-0444">Lipid biosynthesis</keyword>
<protein>
    <submittedName>
        <fullName evidence="13">CDP-diacylglycerol-glycerol-3-phosphate 3-phosphatidyltransferase</fullName>
    </submittedName>
</protein>
<dbReference type="STRING" id="857290.HMPREF9156_00173"/>
<keyword evidence="10" id="KW-1208">Phospholipid metabolism</keyword>
<keyword evidence="6 12" id="KW-1133">Transmembrane helix</keyword>
<evidence type="ECO:0000313" key="14">
    <source>
        <dbReference type="Proteomes" id="UP000006415"/>
    </source>
</evidence>
<evidence type="ECO:0000256" key="11">
    <source>
        <dbReference type="RuleBase" id="RU003750"/>
    </source>
</evidence>